<feature type="non-terminal residue" evidence="2">
    <location>
        <position position="1"/>
    </location>
</feature>
<reference evidence="2 3" key="1">
    <citation type="submission" date="2014-04" db="EMBL/GenBank/DDBJ databases">
        <authorList>
            <consortium name="DOE Joint Genome Institute"/>
            <person name="Kuo A."/>
            <person name="Tarkka M."/>
            <person name="Buscot F."/>
            <person name="Kohler A."/>
            <person name="Nagy L.G."/>
            <person name="Floudas D."/>
            <person name="Copeland A."/>
            <person name="Barry K.W."/>
            <person name="Cichocki N."/>
            <person name="Veneault-Fourrey C."/>
            <person name="LaButti K."/>
            <person name="Lindquist E.A."/>
            <person name="Lipzen A."/>
            <person name="Lundell T."/>
            <person name="Morin E."/>
            <person name="Murat C."/>
            <person name="Sun H."/>
            <person name="Tunlid A."/>
            <person name="Henrissat B."/>
            <person name="Grigoriev I.V."/>
            <person name="Hibbett D.S."/>
            <person name="Martin F."/>
            <person name="Nordberg H.P."/>
            <person name="Cantor M.N."/>
            <person name="Hua S.X."/>
        </authorList>
    </citation>
    <scope>NUCLEOTIDE SEQUENCE [LARGE SCALE GENOMIC DNA]</scope>
    <source>
        <strain evidence="2 3">F 1598</strain>
    </source>
</reference>
<dbReference type="OrthoDB" id="79252at2759"/>
<dbReference type="Gene3D" id="2.170.270.10">
    <property type="entry name" value="SET domain"/>
    <property type="match status" value="1"/>
</dbReference>
<organism evidence="2 3">
    <name type="scientific">Piloderma croceum (strain F 1598)</name>
    <dbReference type="NCBI Taxonomy" id="765440"/>
    <lineage>
        <taxon>Eukaryota</taxon>
        <taxon>Fungi</taxon>
        <taxon>Dikarya</taxon>
        <taxon>Basidiomycota</taxon>
        <taxon>Agaricomycotina</taxon>
        <taxon>Agaricomycetes</taxon>
        <taxon>Agaricomycetidae</taxon>
        <taxon>Atheliales</taxon>
        <taxon>Atheliaceae</taxon>
        <taxon>Piloderma</taxon>
    </lineage>
</organism>
<dbReference type="InterPro" id="IPR046341">
    <property type="entry name" value="SET_dom_sf"/>
</dbReference>
<dbReference type="SUPFAM" id="SSF82199">
    <property type="entry name" value="SET domain"/>
    <property type="match status" value="1"/>
</dbReference>
<evidence type="ECO:0000313" key="3">
    <source>
        <dbReference type="Proteomes" id="UP000054166"/>
    </source>
</evidence>
<feature type="non-terminal residue" evidence="2">
    <location>
        <position position="202"/>
    </location>
</feature>
<proteinExistence type="predicted"/>
<dbReference type="GO" id="GO:0006355">
    <property type="term" value="P:regulation of DNA-templated transcription"/>
    <property type="evidence" value="ECO:0007669"/>
    <property type="project" value="TreeGrafter"/>
</dbReference>
<dbReference type="PANTHER" id="PTHR46462:SF3">
    <property type="entry name" value="UPSET, ISOFORM A"/>
    <property type="match status" value="1"/>
</dbReference>
<dbReference type="GO" id="GO:0070210">
    <property type="term" value="C:Rpd3L-Expanded complex"/>
    <property type="evidence" value="ECO:0007669"/>
    <property type="project" value="TreeGrafter"/>
</dbReference>
<evidence type="ECO:0008006" key="4">
    <source>
        <dbReference type="Google" id="ProtNLM"/>
    </source>
</evidence>
<dbReference type="Proteomes" id="UP000054166">
    <property type="component" value="Unassembled WGS sequence"/>
</dbReference>
<evidence type="ECO:0000256" key="1">
    <source>
        <dbReference type="ARBA" id="ARBA00022853"/>
    </source>
</evidence>
<gene>
    <name evidence="2" type="ORF">PILCRDRAFT_34213</name>
</gene>
<dbReference type="GO" id="GO:0006325">
    <property type="term" value="P:chromatin organization"/>
    <property type="evidence" value="ECO:0007669"/>
    <property type="project" value="UniProtKB-KW"/>
</dbReference>
<evidence type="ECO:0000313" key="2">
    <source>
        <dbReference type="EMBL" id="KIM74438.1"/>
    </source>
</evidence>
<accession>A0A0C3AKK8</accession>
<dbReference type="AlphaFoldDB" id="A0A0C3AKK8"/>
<dbReference type="InParanoid" id="A0A0C3AKK8"/>
<protein>
    <recommendedName>
        <fullName evidence="4">SET domain-containing protein</fullName>
    </recommendedName>
</protein>
<dbReference type="HOGENOM" id="CLU_054893_1_0_1"/>
<name>A0A0C3AKK8_PILCF</name>
<keyword evidence="3" id="KW-1185">Reference proteome</keyword>
<dbReference type="GO" id="GO:0034967">
    <property type="term" value="C:Set3 complex"/>
    <property type="evidence" value="ECO:0007669"/>
    <property type="project" value="TreeGrafter"/>
</dbReference>
<dbReference type="STRING" id="765440.A0A0C3AKK8"/>
<sequence length="202" mass="22545">SQTHNEEEQITIVDDEPWTQNYIPITKDLIPHQQTLDKLRRQATHWRGITALQPPPQTSIHPLPHTHQILPPSYTLHTTSPLPQNTLITPYTSTITPSSTYLADPLNAYAHLGMPKPFVHLLGGDLGVALDARVTGGRGRWVRSGCWPNSVLRPFVCAEDEEEGERLGFGVFALRALEKGEEVVLGWEWDDGSVVHMLPALI</sequence>
<reference evidence="3" key="2">
    <citation type="submission" date="2015-01" db="EMBL/GenBank/DDBJ databases">
        <title>Evolutionary Origins and Diversification of the Mycorrhizal Mutualists.</title>
        <authorList>
            <consortium name="DOE Joint Genome Institute"/>
            <consortium name="Mycorrhizal Genomics Consortium"/>
            <person name="Kohler A."/>
            <person name="Kuo A."/>
            <person name="Nagy L.G."/>
            <person name="Floudas D."/>
            <person name="Copeland A."/>
            <person name="Barry K.W."/>
            <person name="Cichocki N."/>
            <person name="Veneault-Fourrey C."/>
            <person name="LaButti K."/>
            <person name="Lindquist E.A."/>
            <person name="Lipzen A."/>
            <person name="Lundell T."/>
            <person name="Morin E."/>
            <person name="Murat C."/>
            <person name="Riley R."/>
            <person name="Ohm R."/>
            <person name="Sun H."/>
            <person name="Tunlid A."/>
            <person name="Henrissat B."/>
            <person name="Grigoriev I.V."/>
            <person name="Hibbett D.S."/>
            <person name="Martin F."/>
        </authorList>
    </citation>
    <scope>NUCLEOTIDE SEQUENCE [LARGE SCALE GENOMIC DNA]</scope>
    <source>
        <strain evidence="3">F 1598</strain>
    </source>
</reference>
<dbReference type="PANTHER" id="PTHR46462">
    <property type="entry name" value="UPSET, ISOFORM A"/>
    <property type="match status" value="1"/>
</dbReference>
<keyword evidence="1" id="KW-0156">Chromatin regulator</keyword>
<dbReference type="EMBL" id="KN833061">
    <property type="protein sequence ID" value="KIM74438.1"/>
    <property type="molecule type" value="Genomic_DNA"/>
</dbReference>